<feature type="domain" description="BHLH" evidence="6">
    <location>
        <begin position="83"/>
        <end position="133"/>
    </location>
</feature>
<evidence type="ECO:0000256" key="5">
    <source>
        <dbReference type="SAM" id="MobiDB-lite"/>
    </source>
</evidence>
<dbReference type="SUPFAM" id="SSF47459">
    <property type="entry name" value="HLH, helix-loop-helix DNA-binding domain"/>
    <property type="match status" value="1"/>
</dbReference>
<evidence type="ECO:0000256" key="3">
    <source>
        <dbReference type="ARBA" id="ARBA00023163"/>
    </source>
</evidence>
<dbReference type="OrthoDB" id="690068at2759"/>
<evidence type="ECO:0000256" key="4">
    <source>
        <dbReference type="ARBA" id="ARBA00023242"/>
    </source>
</evidence>
<dbReference type="Pfam" id="PF00010">
    <property type="entry name" value="HLH"/>
    <property type="match status" value="1"/>
</dbReference>
<feature type="compositionally biased region" description="Polar residues" evidence="5">
    <location>
        <begin position="234"/>
        <end position="256"/>
    </location>
</feature>
<dbReference type="CDD" id="cd11453">
    <property type="entry name" value="bHLH_AtBIM_like"/>
    <property type="match status" value="1"/>
</dbReference>
<dbReference type="GO" id="GO:0005634">
    <property type="term" value="C:nucleus"/>
    <property type="evidence" value="ECO:0007669"/>
    <property type="project" value="UniProtKB-SubCell"/>
</dbReference>
<evidence type="ECO:0000256" key="1">
    <source>
        <dbReference type="ARBA" id="ARBA00004123"/>
    </source>
</evidence>
<reference evidence="8" key="1">
    <citation type="journal article" date="2023" name="Proc. Natl. Acad. Sci. U.S.A.">
        <title>Genomic and structural basis for evolution of tropane alkaloid biosynthesis.</title>
        <authorList>
            <person name="Wanga Y.-J."/>
            <person name="Taina T."/>
            <person name="Yua J.-Y."/>
            <person name="Lia J."/>
            <person name="Xua B."/>
            <person name="Chenc J."/>
            <person name="D'Auriad J.C."/>
            <person name="Huanga J.-P."/>
            <person name="Huanga S.-X."/>
        </authorList>
    </citation>
    <scope>NUCLEOTIDE SEQUENCE [LARGE SCALE GENOMIC DNA]</scope>
    <source>
        <strain evidence="8">cv. KIB-2019</strain>
    </source>
</reference>
<name>A0A9Q1MD29_9SOLA</name>
<sequence length="538" mass="58610">MYPTTAKRELYSHKYFQKHRKVPKISEIINWCKMVRTVVKSHHHEDDEEDEEDDEEFSSRAPDGSSQKGKLEGKKRNDGKLSSHRSKHSETEQRRRIKINERFQILRELIPENDQKRDRASFLLEVTQYIQFLQEKLQMYEGTYQGWSGEPSKLMPWRSTSGPVEGFVDHSQIIRNGSTHEDNIVINPTLLANTQSSVEPNMTDAALYRATDDPHMAADEAMAFNMPLQSSPFENAAVQPSESSPDANNCASQPQSLYWPGKQDTIESNDLSYGRNDQEEVQVDGEEAGISNAYSQRLLNTLNETLASMGVDMSQANVRVQLDIGKSPSSSGATVTTLGRGENYDHAPKRLRTEGELFEVEAGGTPGKPGIGRNGNGGKRGNGKVGGGGGGGGNGVKRGIGGGVKLIIGVGKIGDEGKKGGNIEGGDIGGERKSGGNSGRVGRGGRGGSSGRGGNRGRGGRNSCFISKLKNPAEKCVPFFLEWSRKEDEADDVDATAQCGSLLLISLTEHPIICLTCLSTKKGRCTLNLPCSFVFTSW</sequence>
<dbReference type="Gene3D" id="4.10.280.10">
    <property type="entry name" value="Helix-loop-helix DNA-binding domain"/>
    <property type="match status" value="1"/>
</dbReference>
<comment type="subcellular location">
    <subcellularLocation>
        <location evidence="1">Nucleus</location>
    </subcellularLocation>
</comment>
<feature type="region of interest" description="Disordered" evidence="5">
    <location>
        <begin position="324"/>
        <end position="348"/>
    </location>
</feature>
<feature type="region of interest" description="Disordered" evidence="5">
    <location>
        <begin position="418"/>
        <end position="459"/>
    </location>
</feature>
<dbReference type="InterPro" id="IPR011598">
    <property type="entry name" value="bHLH_dom"/>
</dbReference>
<feature type="compositionally biased region" description="Gly residues" evidence="5">
    <location>
        <begin position="436"/>
        <end position="457"/>
    </location>
</feature>
<dbReference type="PANTHER" id="PTHR46412">
    <property type="entry name" value="BES1-INTERACTING MYC-LIKE PROTEIN"/>
    <property type="match status" value="1"/>
</dbReference>
<feature type="region of interest" description="Disordered" evidence="5">
    <location>
        <begin position="42"/>
        <end position="96"/>
    </location>
</feature>
<evidence type="ECO:0000256" key="2">
    <source>
        <dbReference type="ARBA" id="ARBA00023015"/>
    </source>
</evidence>
<feature type="region of interest" description="Disordered" evidence="5">
    <location>
        <begin position="234"/>
        <end position="270"/>
    </location>
</feature>
<feature type="compositionally biased region" description="Basic and acidic residues" evidence="5">
    <location>
        <begin position="69"/>
        <end position="81"/>
    </location>
</feature>
<proteinExistence type="predicted"/>
<dbReference type="PANTHER" id="PTHR46412:SF9">
    <property type="entry name" value="TRANSCRIPTION FACTOR BIM3"/>
    <property type="match status" value="1"/>
</dbReference>
<dbReference type="GO" id="GO:0046983">
    <property type="term" value="F:protein dimerization activity"/>
    <property type="evidence" value="ECO:0007669"/>
    <property type="project" value="InterPro"/>
</dbReference>
<feature type="compositionally biased region" description="Acidic residues" evidence="5">
    <location>
        <begin position="46"/>
        <end position="56"/>
    </location>
</feature>
<gene>
    <name evidence="7" type="ORF">K7X08_002840</name>
</gene>
<comment type="caution">
    <text evidence="7">The sequence shown here is derived from an EMBL/GenBank/DDBJ whole genome shotgun (WGS) entry which is preliminary data.</text>
</comment>
<keyword evidence="2" id="KW-0805">Transcription regulation</keyword>
<feature type="compositionally biased region" description="Gly residues" evidence="5">
    <location>
        <begin position="364"/>
        <end position="396"/>
    </location>
</feature>
<dbReference type="GO" id="GO:0003700">
    <property type="term" value="F:DNA-binding transcription factor activity"/>
    <property type="evidence" value="ECO:0007669"/>
    <property type="project" value="InterPro"/>
</dbReference>
<dbReference type="Proteomes" id="UP001152561">
    <property type="component" value="Unassembled WGS sequence"/>
</dbReference>
<dbReference type="InterPro" id="IPR044295">
    <property type="entry name" value="BIM1/2/3"/>
</dbReference>
<organism evidence="7 8">
    <name type="scientific">Anisodus acutangulus</name>
    <dbReference type="NCBI Taxonomy" id="402998"/>
    <lineage>
        <taxon>Eukaryota</taxon>
        <taxon>Viridiplantae</taxon>
        <taxon>Streptophyta</taxon>
        <taxon>Embryophyta</taxon>
        <taxon>Tracheophyta</taxon>
        <taxon>Spermatophyta</taxon>
        <taxon>Magnoliopsida</taxon>
        <taxon>eudicotyledons</taxon>
        <taxon>Gunneridae</taxon>
        <taxon>Pentapetalae</taxon>
        <taxon>asterids</taxon>
        <taxon>lamiids</taxon>
        <taxon>Solanales</taxon>
        <taxon>Solanaceae</taxon>
        <taxon>Solanoideae</taxon>
        <taxon>Hyoscyameae</taxon>
        <taxon>Anisodus</taxon>
    </lineage>
</organism>
<keyword evidence="3" id="KW-0804">Transcription</keyword>
<evidence type="ECO:0000259" key="6">
    <source>
        <dbReference type="PROSITE" id="PS50888"/>
    </source>
</evidence>
<feature type="compositionally biased region" description="Polar residues" evidence="5">
    <location>
        <begin position="327"/>
        <end position="337"/>
    </location>
</feature>
<dbReference type="InterPro" id="IPR036638">
    <property type="entry name" value="HLH_DNA-bd_sf"/>
</dbReference>
<keyword evidence="8" id="KW-1185">Reference proteome</keyword>
<evidence type="ECO:0000313" key="7">
    <source>
        <dbReference type="EMBL" id="KAJ8557215.1"/>
    </source>
</evidence>
<dbReference type="AlphaFoldDB" id="A0A9Q1MD29"/>
<protein>
    <recommendedName>
        <fullName evidence="6">BHLH domain-containing protein</fullName>
    </recommendedName>
</protein>
<keyword evidence="4" id="KW-0539">Nucleus</keyword>
<dbReference type="GO" id="GO:0006351">
    <property type="term" value="P:DNA-templated transcription"/>
    <property type="evidence" value="ECO:0007669"/>
    <property type="project" value="InterPro"/>
</dbReference>
<accession>A0A9Q1MD29</accession>
<dbReference type="SMART" id="SM00353">
    <property type="entry name" value="HLH"/>
    <property type="match status" value="1"/>
</dbReference>
<dbReference type="EMBL" id="JAJAGQ010000007">
    <property type="protein sequence ID" value="KAJ8557215.1"/>
    <property type="molecule type" value="Genomic_DNA"/>
</dbReference>
<feature type="region of interest" description="Disordered" evidence="5">
    <location>
        <begin position="360"/>
        <end position="396"/>
    </location>
</feature>
<evidence type="ECO:0000313" key="8">
    <source>
        <dbReference type="Proteomes" id="UP001152561"/>
    </source>
</evidence>
<dbReference type="PROSITE" id="PS50888">
    <property type="entry name" value="BHLH"/>
    <property type="match status" value="1"/>
</dbReference>